<organism evidence="2 3">
    <name type="scientific">Duganella radicis</name>
    <dbReference type="NCBI Taxonomy" id="551988"/>
    <lineage>
        <taxon>Bacteria</taxon>
        <taxon>Pseudomonadati</taxon>
        <taxon>Pseudomonadota</taxon>
        <taxon>Betaproteobacteria</taxon>
        <taxon>Burkholderiales</taxon>
        <taxon>Oxalobacteraceae</taxon>
        <taxon>Telluria group</taxon>
        <taxon>Duganella</taxon>
    </lineage>
</organism>
<feature type="transmembrane region" description="Helical" evidence="1">
    <location>
        <begin position="45"/>
        <end position="66"/>
    </location>
</feature>
<dbReference type="RefSeq" id="WP_155464989.1">
    <property type="nucleotide sequence ID" value="NZ_WNKY01000018.1"/>
</dbReference>
<dbReference type="Proteomes" id="UP000475582">
    <property type="component" value="Unassembled WGS sequence"/>
</dbReference>
<keyword evidence="1" id="KW-1133">Transmembrane helix</keyword>
<evidence type="ECO:0000313" key="3">
    <source>
        <dbReference type="Proteomes" id="UP000475582"/>
    </source>
</evidence>
<feature type="transmembrane region" description="Helical" evidence="1">
    <location>
        <begin position="78"/>
        <end position="100"/>
    </location>
</feature>
<keyword evidence="1" id="KW-0472">Membrane</keyword>
<evidence type="ECO:0000256" key="1">
    <source>
        <dbReference type="SAM" id="Phobius"/>
    </source>
</evidence>
<protein>
    <submittedName>
        <fullName evidence="2">Uncharacterized protein</fullName>
    </submittedName>
</protein>
<proteinExistence type="predicted"/>
<dbReference type="OrthoDB" id="7870117at2"/>
<dbReference type="EMBL" id="WNKY01000018">
    <property type="protein sequence ID" value="MTV39324.1"/>
    <property type="molecule type" value="Genomic_DNA"/>
</dbReference>
<dbReference type="AlphaFoldDB" id="A0A6L6PK03"/>
<dbReference type="Pfam" id="PF19942">
    <property type="entry name" value="DUF6404"/>
    <property type="match status" value="1"/>
</dbReference>
<name>A0A6L6PK03_9BURK</name>
<reference evidence="2 3" key="1">
    <citation type="submission" date="2019-11" db="EMBL/GenBank/DDBJ databases">
        <title>Type strains purchased from KCTC, JCM and DSMZ.</title>
        <authorList>
            <person name="Lu H."/>
        </authorList>
    </citation>
    <scope>NUCLEOTIDE SEQUENCE [LARGE SCALE GENOMIC DNA]</scope>
    <source>
        <strain evidence="2 3">KCTC 22382</strain>
    </source>
</reference>
<sequence length="115" mass="12957">MTDFQRKKEAALALLRRTSITQRNYAPPTFPFLWRLGVQVPPPHFIGFFPLVLIMGLPFGFCGLGLYMMDLGDKDFNIGAATALVLLVTAFFGGGISFYYRTSARLHRLPAWKDL</sequence>
<gene>
    <name evidence="2" type="ORF">GM676_17270</name>
</gene>
<keyword evidence="3" id="KW-1185">Reference proteome</keyword>
<accession>A0A6L6PK03</accession>
<keyword evidence="1" id="KW-0812">Transmembrane</keyword>
<comment type="caution">
    <text evidence="2">The sequence shown here is derived from an EMBL/GenBank/DDBJ whole genome shotgun (WGS) entry which is preliminary data.</text>
</comment>
<evidence type="ECO:0000313" key="2">
    <source>
        <dbReference type="EMBL" id="MTV39324.1"/>
    </source>
</evidence>
<dbReference type="InterPro" id="IPR045644">
    <property type="entry name" value="DUF6404"/>
</dbReference>